<evidence type="ECO:0000313" key="10">
    <source>
        <dbReference type="EMBL" id="RBO79836.1"/>
    </source>
</evidence>
<protein>
    <submittedName>
        <fullName evidence="10">SH3 domain protein</fullName>
    </submittedName>
</protein>
<evidence type="ECO:0000256" key="7">
    <source>
        <dbReference type="SAM" id="Phobius"/>
    </source>
</evidence>
<dbReference type="OrthoDB" id="9790951at2"/>
<keyword evidence="11" id="KW-1185">Reference proteome</keyword>
<dbReference type="Proteomes" id="UP000252086">
    <property type="component" value="Unassembled WGS sequence"/>
</dbReference>
<feature type="signal peptide" evidence="8">
    <location>
        <begin position="1"/>
        <end position="21"/>
    </location>
</feature>
<feature type="coiled-coil region" evidence="6">
    <location>
        <begin position="92"/>
        <end position="185"/>
    </location>
</feature>
<feature type="domain" description="SH3b" evidence="9">
    <location>
        <begin position="21"/>
        <end position="86"/>
    </location>
</feature>
<name>A0A366CU78_9GAMM</name>
<feature type="chain" id="PRO_5017075728" evidence="8">
    <location>
        <begin position="22"/>
        <end position="221"/>
    </location>
</feature>
<dbReference type="GO" id="GO:0016020">
    <property type="term" value="C:membrane"/>
    <property type="evidence" value="ECO:0007669"/>
    <property type="project" value="UniProtKB-SubCell"/>
</dbReference>
<gene>
    <name evidence="10" type="ORF">DFP76_11014</name>
</gene>
<evidence type="ECO:0000313" key="11">
    <source>
        <dbReference type="Proteomes" id="UP000252086"/>
    </source>
</evidence>
<proteinExistence type="predicted"/>
<comment type="caution">
    <text evidence="10">The sequence shown here is derived from an EMBL/GenBank/DDBJ whole genome shotgun (WGS) entry which is preliminary data.</text>
</comment>
<evidence type="ECO:0000256" key="5">
    <source>
        <dbReference type="ARBA" id="ARBA00023136"/>
    </source>
</evidence>
<dbReference type="SMART" id="SM00287">
    <property type="entry name" value="SH3b"/>
    <property type="match status" value="1"/>
</dbReference>
<dbReference type="Pfam" id="PF08239">
    <property type="entry name" value="SH3_3"/>
    <property type="match status" value="1"/>
</dbReference>
<evidence type="ECO:0000256" key="3">
    <source>
        <dbReference type="ARBA" id="ARBA00022729"/>
    </source>
</evidence>
<keyword evidence="6" id="KW-0175">Coiled coil</keyword>
<organism evidence="10 11">
    <name type="scientific">Marinomonas aquiplantarum</name>
    <dbReference type="NCBI Taxonomy" id="491951"/>
    <lineage>
        <taxon>Bacteria</taxon>
        <taxon>Pseudomonadati</taxon>
        <taxon>Pseudomonadota</taxon>
        <taxon>Gammaproteobacteria</taxon>
        <taxon>Oceanospirillales</taxon>
        <taxon>Oceanospirillaceae</taxon>
        <taxon>Marinomonas</taxon>
    </lineage>
</organism>
<reference evidence="10 11" key="1">
    <citation type="submission" date="2018-06" db="EMBL/GenBank/DDBJ databases">
        <title>Genomic Encyclopedia of Type Strains, Phase III (KMG-III): the genomes of soil and plant-associated and newly described type strains.</title>
        <authorList>
            <person name="Whitman W."/>
        </authorList>
    </citation>
    <scope>NUCLEOTIDE SEQUENCE [LARGE SCALE GENOMIC DNA]</scope>
    <source>
        <strain evidence="10 11">CECT 7732</strain>
    </source>
</reference>
<sequence>MTKMHLISLLVGSILSASAPAATVYVSDIQFVAIREGQDNSTRAVERGIKSGTPLEVLEQSNGYSKVRTPNGAEGWVADYYLSDDMVTRDQLDELQKRLTTAIQRRNNVSNELKESQAEAQALLNTQAELQQENRALKAQLEDVQSIAEKAEIIVSQNDTVTYQIESLKQQANIAEQASQQLQNNHQQKWFMIGAATLFGGLLLGSILPLLRRKKAGTGNW</sequence>
<evidence type="ECO:0000256" key="6">
    <source>
        <dbReference type="SAM" id="Coils"/>
    </source>
</evidence>
<dbReference type="AlphaFoldDB" id="A0A366CU78"/>
<keyword evidence="4 7" id="KW-1133">Transmembrane helix</keyword>
<dbReference type="PROSITE" id="PS51781">
    <property type="entry name" value="SH3B"/>
    <property type="match status" value="1"/>
</dbReference>
<dbReference type="NCBIfam" id="TIGR04211">
    <property type="entry name" value="SH3_and_anchor"/>
    <property type="match status" value="1"/>
</dbReference>
<comment type="subcellular location">
    <subcellularLocation>
        <location evidence="1">Membrane</location>
        <topology evidence="1">Single-pass membrane protein</topology>
    </subcellularLocation>
</comment>
<dbReference type="InterPro" id="IPR016476">
    <property type="entry name" value="SH3_dom_pro"/>
</dbReference>
<evidence type="ECO:0000256" key="1">
    <source>
        <dbReference type="ARBA" id="ARBA00004167"/>
    </source>
</evidence>
<keyword evidence="3 8" id="KW-0732">Signal</keyword>
<keyword evidence="2 7" id="KW-0812">Transmembrane</keyword>
<evidence type="ECO:0000256" key="8">
    <source>
        <dbReference type="SAM" id="SignalP"/>
    </source>
</evidence>
<dbReference type="EMBL" id="QNRF01000010">
    <property type="protein sequence ID" value="RBO79836.1"/>
    <property type="molecule type" value="Genomic_DNA"/>
</dbReference>
<accession>A0A366CU78</accession>
<dbReference type="Gene3D" id="2.30.30.40">
    <property type="entry name" value="SH3 Domains"/>
    <property type="match status" value="1"/>
</dbReference>
<feature type="transmembrane region" description="Helical" evidence="7">
    <location>
        <begin position="190"/>
        <end position="211"/>
    </location>
</feature>
<evidence type="ECO:0000256" key="4">
    <source>
        <dbReference type="ARBA" id="ARBA00022989"/>
    </source>
</evidence>
<keyword evidence="5 7" id="KW-0472">Membrane</keyword>
<dbReference type="InterPro" id="IPR003646">
    <property type="entry name" value="SH3-like_bac-type"/>
</dbReference>
<evidence type="ECO:0000259" key="9">
    <source>
        <dbReference type="PROSITE" id="PS51781"/>
    </source>
</evidence>
<evidence type="ECO:0000256" key="2">
    <source>
        <dbReference type="ARBA" id="ARBA00022692"/>
    </source>
</evidence>